<sequence length="265" mass="28794">MSHSLRGAGEPNGCLPSLQPRQRSGTLAPTVSGPANATPTNAPWCRCFLLTHSRSKQSNHYSVSSHSSSVLLRLAQQYRSAQPTTRFCSPSPLYRCCSSARCSIPSVLLCFSLQHIDTVDSKKSPSSTLPPQHIDTVAALPLLPVVIDARYLSIPESCGIPHLFAASITLHRRLLPLLLQPQQPDLCFIDKIEHPFLWFLDTNEQPLAPFWTLCLQHQAAATLLAAPKSDPNADTTAASPRTNHCLSCPLPLPHSACGCVVLKLL</sequence>
<name>A0A426X197_ENSVE</name>
<dbReference type="EMBL" id="AMZH03029497">
    <property type="protein sequence ID" value="RRT33255.1"/>
    <property type="molecule type" value="Genomic_DNA"/>
</dbReference>
<evidence type="ECO:0000256" key="1">
    <source>
        <dbReference type="SAM" id="MobiDB-lite"/>
    </source>
</evidence>
<accession>A0A426X197</accession>
<gene>
    <name evidence="2" type="ORF">B296_00053732</name>
</gene>
<feature type="region of interest" description="Disordered" evidence="1">
    <location>
        <begin position="1"/>
        <end position="35"/>
    </location>
</feature>
<organism evidence="2 3">
    <name type="scientific">Ensete ventricosum</name>
    <name type="common">Abyssinian banana</name>
    <name type="synonym">Musa ensete</name>
    <dbReference type="NCBI Taxonomy" id="4639"/>
    <lineage>
        <taxon>Eukaryota</taxon>
        <taxon>Viridiplantae</taxon>
        <taxon>Streptophyta</taxon>
        <taxon>Embryophyta</taxon>
        <taxon>Tracheophyta</taxon>
        <taxon>Spermatophyta</taxon>
        <taxon>Magnoliopsida</taxon>
        <taxon>Liliopsida</taxon>
        <taxon>Zingiberales</taxon>
        <taxon>Musaceae</taxon>
        <taxon>Ensete</taxon>
    </lineage>
</organism>
<evidence type="ECO:0000313" key="3">
    <source>
        <dbReference type="Proteomes" id="UP000287651"/>
    </source>
</evidence>
<reference evidence="2 3" key="1">
    <citation type="journal article" date="2014" name="Agronomy (Basel)">
        <title>A Draft Genome Sequence for Ensete ventricosum, the Drought-Tolerant Tree Against Hunger.</title>
        <authorList>
            <person name="Harrison J."/>
            <person name="Moore K.A."/>
            <person name="Paszkiewicz K."/>
            <person name="Jones T."/>
            <person name="Grant M."/>
            <person name="Ambacheew D."/>
            <person name="Muzemil S."/>
            <person name="Studholme D.J."/>
        </authorList>
    </citation>
    <scope>NUCLEOTIDE SEQUENCE [LARGE SCALE GENOMIC DNA]</scope>
</reference>
<dbReference type="AlphaFoldDB" id="A0A426X197"/>
<dbReference type="Proteomes" id="UP000287651">
    <property type="component" value="Unassembled WGS sequence"/>
</dbReference>
<evidence type="ECO:0000313" key="2">
    <source>
        <dbReference type="EMBL" id="RRT33255.1"/>
    </source>
</evidence>
<comment type="caution">
    <text evidence="2">The sequence shown here is derived from an EMBL/GenBank/DDBJ whole genome shotgun (WGS) entry which is preliminary data.</text>
</comment>
<feature type="compositionally biased region" description="Polar residues" evidence="1">
    <location>
        <begin position="19"/>
        <end position="35"/>
    </location>
</feature>
<proteinExistence type="predicted"/>
<protein>
    <submittedName>
        <fullName evidence="2">Uncharacterized protein</fullName>
    </submittedName>
</protein>